<evidence type="ECO:0000256" key="1">
    <source>
        <dbReference type="SAM" id="Coils"/>
    </source>
</evidence>
<protein>
    <recommendedName>
        <fullName evidence="2">G domain-containing protein</fullName>
    </recommendedName>
</protein>
<dbReference type="EMBL" id="WIGO01000259">
    <property type="protein sequence ID" value="KAF6821449.1"/>
    <property type="molecule type" value="Genomic_DNA"/>
</dbReference>
<dbReference type="SUPFAM" id="SSF52540">
    <property type="entry name" value="P-loop containing nucleoside triphosphate hydrolases"/>
    <property type="match status" value="1"/>
</dbReference>
<evidence type="ECO:0000313" key="4">
    <source>
        <dbReference type="Proteomes" id="UP000654918"/>
    </source>
</evidence>
<keyword evidence="4" id="KW-1185">Reference proteome</keyword>
<dbReference type="Proteomes" id="UP000654918">
    <property type="component" value="Unassembled WGS sequence"/>
</dbReference>
<reference evidence="3" key="1">
    <citation type="journal article" date="2020" name="Phytopathology">
        <title>Genome Sequence Resources of Colletotrichum truncatum, C. plurivorum, C. musicola, and C. sojae: Four Species Pathogenic to Soybean (Glycine max).</title>
        <authorList>
            <person name="Rogerio F."/>
            <person name="Boufleur T.R."/>
            <person name="Ciampi-Guillardi M."/>
            <person name="Sukno S.A."/>
            <person name="Thon M.R."/>
            <person name="Massola Junior N.S."/>
            <person name="Baroncelli R."/>
        </authorList>
    </citation>
    <scope>NUCLEOTIDE SEQUENCE</scope>
    <source>
        <strain evidence="3">LFN00145</strain>
    </source>
</reference>
<organism evidence="3 4">
    <name type="scientific">Colletotrichum plurivorum</name>
    <dbReference type="NCBI Taxonomy" id="2175906"/>
    <lineage>
        <taxon>Eukaryota</taxon>
        <taxon>Fungi</taxon>
        <taxon>Dikarya</taxon>
        <taxon>Ascomycota</taxon>
        <taxon>Pezizomycotina</taxon>
        <taxon>Sordariomycetes</taxon>
        <taxon>Hypocreomycetidae</taxon>
        <taxon>Glomerellales</taxon>
        <taxon>Glomerellaceae</taxon>
        <taxon>Colletotrichum</taxon>
        <taxon>Colletotrichum orchidearum species complex</taxon>
    </lineage>
</organism>
<feature type="domain" description="G" evidence="2">
    <location>
        <begin position="1"/>
        <end position="69"/>
    </location>
</feature>
<dbReference type="InterPro" id="IPR006073">
    <property type="entry name" value="GTP-bd"/>
</dbReference>
<dbReference type="CDD" id="cd00882">
    <property type="entry name" value="Ras_like_GTPase"/>
    <property type="match status" value="1"/>
</dbReference>
<accession>A0A8H6N5Z8</accession>
<dbReference type="AlphaFoldDB" id="A0A8H6N5Z8"/>
<evidence type="ECO:0000259" key="2">
    <source>
        <dbReference type="Pfam" id="PF01926"/>
    </source>
</evidence>
<feature type="coiled-coil region" evidence="1">
    <location>
        <begin position="217"/>
        <end position="296"/>
    </location>
</feature>
<comment type="caution">
    <text evidence="3">The sequence shown here is derived from an EMBL/GenBank/DDBJ whole genome shotgun (WGS) entry which is preliminary data.</text>
</comment>
<proteinExistence type="predicted"/>
<name>A0A8H6N5Z8_9PEZI</name>
<evidence type="ECO:0000313" key="3">
    <source>
        <dbReference type="EMBL" id="KAF6821449.1"/>
    </source>
</evidence>
<dbReference type="Gene3D" id="3.40.50.300">
    <property type="entry name" value="P-loop containing nucleotide triphosphate hydrolases"/>
    <property type="match status" value="1"/>
</dbReference>
<dbReference type="GO" id="GO:0005525">
    <property type="term" value="F:GTP binding"/>
    <property type="evidence" value="ECO:0007669"/>
    <property type="project" value="InterPro"/>
</dbReference>
<gene>
    <name evidence="3" type="ORF">CPLU01_12479</name>
</gene>
<dbReference type="InterPro" id="IPR027417">
    <property type="entry name" value="P-loop_NTPase"/>
</dbReference>
<dbReference type="Pfam" id="PF01926">
    <property type="entry name" value="MMR_HSR1"/>
    <property type="match status" value="1"/>
</dbReference>
<sequence length="363" mass="41859">MGITGAGKSTFISHCTKKEVPVGHSLQSCTQQVSLYPVDYAPNRIVWLVDTPGFDDENRNDTDVLKEIAAWFTESYKHDVKLHGIIYLHRITDIRMTGSGMRNLSMFRKLCGPDALEHVVLATAMWENEKPQMANEREEMLRTKSEYWGDMIANGSTMLRHENNRQSAMRLIDHFVNKPAEVATTVLDLQKEMVDESKTLAMTGAGQSVDGGLLKQSERYERILADLQQDLADARQSNNQRMTDLLEKDRRKTQAQLAELAQQRDDLQITLEKLVKEKTEKMQQEYEARIELLKKDNEKGIRRERESHQAHIQNYQERFEEEAHLVNELLGGRSPSKEVLNWPVSMSLFGDHYWFDALFFDIG</sequence>
<keyword evidence="1" id="KW-0175">Coiled coil</keyword>